<evidence type="ECO:0000313" key="3">
    <source>
        <dbReference type="EMBL" id="EGZ14047.1"/>
    </source>
</evidence>
<feature type="domain" description="DDE-1" evidence="2">
    <location>
        <begin position="77"/>
        <end position="250"/>
    </location>
</feature>
<dbReference type="GeneID" id="20659527"/>
<gene>
    <name evidence="3" type="ORF">PHYSODRAFT_514023</name>
</gene>
<dbReference type="InterPro" id="IPR004875">
    <property type="entry name" value="DDE_SF_endonuclease_dom"/>
</dbReference>
<protein>
    <recommendedName>
        <fullName evidence="2">DDE-1 domain-containing protein</fullName>
    </recommendedName>
</protein>
<dbReference type="Proteomes" id="UP000002640">
    <property type="component" value="Unassembled WGS sequence"/>
</dbReference>
<sequence length="290" mass="33340">WLTAFEHRHRLRYRNRPSESGSADPAAVAQGRQRLQEITDRYPAKDIYNMDETGLCYAMAPARSICTKRARGVKKKKTRITLALTVNADGTDALPPLFLGRAKQPHCFEKRSAESLGFSYRANAKAWMTGPIFREWLHNLDRDMRAAGRHILLLLDSASSHKTGDLVCTNIRVEFLPPNTTTYLQPMDAGIIALFKRAYRRRQILWVYEKIKDVKKLKKEPYAVDQLQAMRWSKEIWQELQDKSAIENCFRHTGIVFNGVDERCGDSNDTTYDEDVSVEDIIIRASQLSF</sequence>
<dbReference type="GO" id="GO:0003677">
    <property type="term" value="F:DNA binding"/>
    <property type="evidence" value="ECO:0007669"/>
    <property type="project" value="TreeGrafter"/>
</dbReference>
<dbReference type="KEGG" id="psoj:PHYSODRAFT_514023"/>
<dbReference type="PANTHER" id="PTHR19303">
    <property type="entry name" value="TRANSPOSON"/>
    <property type="match status" value="1"/>
</dbReference>
<name>G4ZSG7_PHYSP</name>
<keyword evidence="4" id="KW-1185">Reference proteome</keyword>
<dbReference type="InterPro" id="IPR050863">
    <property type="entry name" value="CenT-Element_Derived"/>
</dbReference>
<dbReference type="AlphaFoldDB" id="G4ZSG7"/>
<evidence type="ECO:0000259" key="2">
    <source>
        <dbReference type="Pfam" id="PF03184"/>
    </source>
</evidence>
<feature type="non-terminal residue" evidence="3">
    <location>
        <position position="1"/>
    </location>
</feature>
<dbReference type="RefSeq" id="XP_009531476.1">
    <property type="nucleotide sequence ID" value="XM_009533181.1"/>
</dbReference>
<accession>G4ZSG7</accession>
<dbReference type="GO" id="GO:0005634">
    <property type="term" value="C:nucleus"/>
    <property type="evidence" value="ECO:0007669"/>
    <property type="project" value="TreeGrafter"/>
</dbReference>
<evidence type="ECO:0000313" key="4">
    <source>
        <dbReference type="Proteomes" id="UP000002640"/>
    </source>
</evidence>
<dbReference type="EMBL" id="JH159156">
    <property type="protein sequence ID" value="EGZ14047.1"/>
    <property type="molecule type" value="Genomic_DNA"/>
</dbReference>
<dbReference type="Pfam" id="PF03184">
    <property type="entry name" value="DDE_1"/>
    <property type="match status" value="1"/>
</dbReference>
<proteinExistence type="predicted"/>
<feature type="region of interest" description="Disordered" evidence="1">
    <location>
        <begin position="13"/>
        <end position="34"/>
    </location>
</feature>
<dbReference type="PANTHER" id="PTHR19303:SF73">
    <property type="entry name" value="PROTEIN PDC2"/>
    <property type="match status" value="1"/>
</dbReference>
<evidence type="ECO:0000256" key="1">
    <source>
        <dbReference type="SAM" id="MobiDB-lite"/>
    </source>
</evidence>
<reference evidence="3 4" key="1">
    <citation type="journal article" date="2006" name="Science">
        <title>Phytophthora genome sequences uncover evolutionary origins and mechanisms of pathogenesis.</title>
        <authorList>
            <person name="Tyler B.M."/>
            <person name="Tripathy S."/>
            <person name="Zhang X."/>
            <person name="Dehal P."/>
            <person name="Jiang R.H."/>
            <person name="Aerts A."/>
            <person name="Arredondo F.D."/>
            <person name="Baxter L."/>
            <person name="Bensasson D."/>
            <person name="Beynon J.L."/>
            <person name="Chapman J."/>
            <person name="Damasceno C.M."/>
            <person name="Dorrance A.E."/>
            <person name="Dou D."/>
            <person name="Dickerman A.W."/>
            <person name="Dubchak I.L."/>
            <person name="Garbelotto M."/>
            <person name="Gijzen M."/>
            <person name="Gordon S.G."/>
            <person name="Govers F."/>
            <person name="Grunwald N.J."/>
            <person name="Huang W."/>
            <person name="Ivors K.L."/>
            <person name="Jones R.W."/>
            <person name="Kamoun S."/>
            <person name="Krampis K."/>
            <person name="Lamour K.H."/>
            <person name="Lee M.K."/>
            <person name="McDonald W.H."/>
            <person name="Medina M."/>
            <person name="Meijer H.J."/>
            <person name="Nordberg E.K."/>
            <person name="Maclean D.J."/>
            <person name="Ospina-Giraldo M.D."/>
            <person name="Morris P.F."/>
            <person name="Phuntumart V."/>
            <person name="Putnam N.H."/>
            <person name="Rash S."/>
            <person name="Rose J.K."/>
            <person name="Sakihama Y."/>
            <person name="Salamov A.A."/>
            <person name="Savidor A."/>
            <person name="Scheuring C.F."/>
            <person name="Smith B.M."/>
            <person name="Sobral B.W."/>
            <person name="Terry A."/>
            <person name="Torto-Alalibo T.A."/>
            <person name="Win J."/>
            <person name="Xu Z."/>
            <person name="Zhang H."/>
            <person name="Grigoriev I.V."/>
            <person name="Rokhsar D.S."/>
            <person name="Boore J.L."/>
        </authorList>
    </citation>
    <scope>NUCLEOTIDE SEQUENCE [LARGE SCALE GENOMIC DNA]</scope>
    <source>
        <strain evidence="3 4">P6497</strain>
    </source>
</reference>
<dbReference type="InParanoid" id="G4ZSG7"/>
<organism evidence="3 4">
    <name type="scientific">Phytophthora sojae (strain P6497)</name>
    <name type="common">Soybean stem and root rot agent</name>
    <name type="synonym">Phytophthora megasperma f. sp. glycines</name>
    <dbReference type="NCBI Taxonomy" id="1094619"/>
    <lineage>
        <taxon>Eukaryota</taxon>
        <taxon>Sar</taxon>
        <taxon>Stramenopiles</taxon>
        <taxon>Oomycota</taxon>
        <taxon>Peronosporomycetes</taxon>
        <taxon>Peronosporales</taxon>
        <taxon>Peronosporaceae</taxon>
        <taxon>Phytophthora</taxon>
    </lineage>
</organism>